<name>A0ACC3Z517_COLTU</name>
<evidence type="ECO:0000313" key="2">
    <source>
        <dbReference type="Proteomes" id="UP000805649"/>
    </source>
</evidence>
<keyword evidence="2" id="KW-1185">Reference proteome</keyword>
<organism evidence="1 2">
    <name type="scientific">Colletotrichum truncatum</name>
    <name type="common">Anthracnose fungus</name>
    <name type="synonym">Colletotrichum capsici</name>
    <dbReference type="NCBI Taxonomy" id="5467"/>
    <lineage>
        <taxon>Eukaryota</taxon>
        <taxon>Fungi</taxon>
        <taxon>Dikarya</taxon>
        <taxon>Ascomycota</taxon>
        <taxon>Pezizomycotina</taxon>
        <taxon>Sordariomycetes</taxon>
        <taxon>Hypocreomycetidae</taxon>
        <taxon>Glomerellales</taxon>
        <taxon>Glomerellaceae</taxon>
        <taxon>Colletotrichum</taxon>
        <taxon>Colletotrichum truncatum species complex</taxon>
    </lineage>
</organism>
<evidence type="ECO:0000313" key="1">
    <source>
        <dbReference type="EMBL" id="KAL0939173.1"/>
    </source>
</evidence>
<proteinExistence type="predicted"/>
<protein>
    <submittedName>
        <fullName evidence="1">Upc2 protein</fullName>
    </submittedName>
</protein>
<sequence length="394" mass="44331">MSPPQSARLPARRSHRKSRNGCSGCKKRHIKCDETRPECRNCVMSERACSYLKSDLDHNDSSSSVANGVSAHNNIETRRSLVVPKDPADDLSCIGTTFTVTHMVLLHYAESNMSEYMALLGDVRPIMDVAMEHALTAPYLLDQILALSALHISTQNGANASLYRHQATELQTRALGMFNQAKQHLSDSTYMPTFIFASFLGIHVLHDTLQQHHGTLAGFIENFVTYSRLHRGVRAVTQKYWPQILQSDLKPLLYVASLARKTDTQAPGTETNELREFFKSPTTYSAYTETCIEALKGVQWALDVAKQDPSREELGIHAVMALPLYVTNEYIEALYQQQPEAVVVFAFYAAMLHRYRHYWAFGCCGSSLVHSISRSVGPFWQDMLAWPLQVLNES</sequence>
<dbReference type="EMBL" id="VUJX02000003">
    <property type="protein sequence ID" value="KAL0939173.1"/>
    <property type="molecule type" value="Genomic_DNA"/>
</dbReference>
<dbReference type="Proteomes" id="UP000805649">
    <property type="component" value="Unassembled WGS sequence"/>
</dbReference>
<reference evidence="1 2" key="1">
    <citation type="journal article" date="2020" name="Phytopathology">
        <title>Genome Sequence Resources of Colletotrichum truncatum, C. plurivorum, C. musicola, and C. sojae: Four Species Pathogenic to Soybean (Glycine max).</title>
        <authorList>
            <person name="Rogerio F."/>
            <person name="Boufleur T.R."/>
            <person name="Ciampi-Guillardi M."/>
            <person name="Sukno S.A."/>
            <person name="Thon M.R."/>
            <person name="Massola Junior N.S."/>
            <person name="Baroncelli R."/>
        </authorList>
    </citation>
    <scope>NUCLEOTIDE SEQUENCE [LARGE SCALE GENOMIC DNA]</scope>
    <source>
        <strain evidence="1 2">CMES1059</strain>
    </source>
</reference>
<comment type="caution">
    <text evidence="1">The sequence shown here is derived from an EMBL/GenBank/DDBJ whole genome shotgun (WGS) entry which is preliminary data.</text>
</comment>
<accession>A0ACC3Z517</accession>
<gene>
    <name evidence="1" type="ORF">CTRU02_205783</name>
</gene>